<sequence>MRKCLYEDAQEKHGSFRGQKIDLSLKRDCLDHCCRDIESDGCVAHPIRCPCIGIRAGTLNGLRYTMANR</sequence>
<protein>
    <submittedName>
        <fullName evidence="1">Uncharacterized protein</fullName>
    </submittedName>
</protein>
<evidence type="ECO:0000313" key="2">
    <source>
        <dbReference type="Proteomes" id="UP000828390"/>
    </source>
</evidence>
<dbReference type="AlphaFoldDB" id="A0A9D4EAZ4"/>
<reference evidence="1" key="1">
    <citation type="journal article" date="2019" name="bioRxiv">
        <title>The Genome of the Zebra Mussel, Dreissena polymorpha: A Resource for Invasive Species Research.</title>
        <authorList>
            <person name="McCartney M.A."/>
            <person name="Auch B."/>
            <person name="Kono T."/>
            <person name="Mallez S."/>
            <person name="Zhang Y."/>
            <person name="Obille A."/>
            <person name="Becker A."/>
            <person name="Abrahante J.E."/>
            <person name="Garbe J."/>
            <person name="Badalamenti J.P."/>
            <person name="Herman A."/>
            <person name="Mangelson H."/>
            <person name="Liachko I."/>
            <person name="Sullivan S."/>
            <person name="Sone E.D."/>
            <person name="Koren S."/>
            <person name="Silverstein K.A.T."/>
            <person name="Beckman K.B."/>
            <person name="Gohl D.M."/>
        </authorList>
    </citation>
    <scope>NUCLEOTIDE SEQUENCE</scope>
    <source>
        <strain evidence="1">Duluth1</strain>
        <tissue evidence="1">Whole animal</tissue>
    </source>
</reference>
<organism evidence="1 2">
    <name type="scientific">Dreissena polymorpha</name>
    <name type="common">Zebra mussel</name>
    <name type="synonym">Mytilus polymorpha</name>
    <dbReference type="NCBI Taxonomy" id="45954"/>
    <lineage>
        <taxon>Eukaryota</taxon>
        <taxon>Metazoa</taxon>
        <taxon>Spiralia</taxon>
        <taxon>Lophotrochozoa</taxon>
        <taxon>Mollusca</taxon>
        <taxon>Bivalvia</taxon>
        <taxon>Autobranchia</taxon>
        <taxon>Heteroconchia</taxon>
        <taxon>Euheterodonta</taxon>
        <taxon>Imparidentia</taxon>
        <taxon>Neoheterodontei</taxon>
        <taxon>Myida</taxon>
        <taxon>Dreissenoidea</taxon>
        <taxon>Dreissenidae</taxon>
        <taxon>Dreissena</taxon>
    </lineage>
</organism>
<name>A0A9D4EAZ4_DREPO</name>
<keyword evidence="2" id="KW-1185">Reference proteome</keyword>
<reference evidence="1" key="2">
    <citation type="submission" date="2020-11" db="EMBL/GenBank/DDBJ databases">
        <authorList>
            <person name="McCartney M.A."/>
            <person name="Auch B."/>
            <person name="Kono T."/>
            <person name="Mallez S."/>
            <person name="Becker A."/>
            <person name="Gohl D.M."/>
            <person name="Silverstein K.A.T."/>
            <person name="Koren S."/>
            <person name="Bechman K.B."/>
            <person name="Herman A."/>
            <person name="Abrahante J.E."/>
            <person name="Garbe J."/>
        </authorList>
    </citation>
    <scope>NUCLEOTIDE SEQUENCE</scope>
    <source>
        <strain evidence="1">Duluth1</strain>
        <tissue evidence="1">Whole animal</tissue>
    </source>
</reference>
<comment type="caution">
    <text evidence="1">The sequence shown here is derived from an EMBL/GenBank/DDBJ whole genome shotgun (WGS) entry which is preliminary data.</text>
</comment>
<gene>
    <name evidence="1" type="ORF">DPMN_176431</name>
</gene>
<dbReference type="Proteomes" id="UP000828390">
    <property type="component" value="Unassembled WGS sequence"/>
</dbReference>
<evidence type="ECO:0000313" key="1">
    <source>
        <dbReference type="EMBL" id="KAH3775035.1"/>
    </source>
</evidence>
<dbReference type="EMBL" id="JAIWYP010000009">
    <property type="protein sequence ID" value="KAH3775035.1"/>
    <property type="molecule type" value="Genomic_DNA"/>
</dbReference>
<accession>A0A9D4EAZ4</accession>
<proteinExistence type="predicted"/>